<proteinExistence type="predicted"/>
<organism evidence="1 2">
    <name type="scientific">Gossypium barbadense</name>
    <name type="common">Sea Island cotton</name>
    <name type="synonym">Hibiscus barbadensis</name>
    <dbReference type="NCBI Taxonomy" id="3634"/>
    <lineage>
        <taxon>Eukaryota</taxon>
        <taxon>Viridiplantae</taxon>
        <taxon>Streptophyta</taxon>
        <taxon>Embryophyta</taxon>
        <taxon>Tracheophyta</taxon>
        <taxon>Spermatophyta</taxon>
        <taxon>Magnoliopsida</taxon>
        <taxon>eudicotyledons</taxon>
        <taxon>Gunneridae</taxon>
        <taxon>Pentapetalae</taxon>
        <taxon>rosids</taxon>
        <taxon>malvids</taxon>
        <taxon>Malvales</taxon>
        <taxon>Malvaceae</taxon>
        <taxon>Malvoideae</taxon>
        <taxon>Gossypium</taxon>
    </lineage>
</organism>
<dbReference type="Proteomes" id="UP000239757">
    <property type="component" value="Unassembled WGS sequence"/>
</dbReference>
<reference evidence="1 2" key="1">
    <citation type="submission" date="2015-01" db="EMBL/GenBank/DDBJ databases">
        <title>Genome of allotetraploid Gossypium barbadense reveals genomic plasticity and fiber elongation in cotton evolution.</title>
        <authorList>
            <person name="Chen X."/>
            <person name="Liu X."/>
            <person name="Zhao B."/>
            <person name="Zheng H."/>
            <person name="Hu Y."/>
            <person name="Lu G."/>
            <person name="Yang C."/>
            <person name="Chen J."/>
            <person name="Shan C."/>
            <person name="Zhang L."/>
            <person name="Zhou Y."/>
            <person name="Wang L."/>
            <person name="Guo W."/>
            <person name="Bai Y."/>
            <person name="Ruan J."/>
            <person name="Shangguan X."/>
            <person name="Mao Y."/>
            <person name="Jiang J."/>
            <person name="Zhu Y."/>
            <person name="Lei J."/>
            <person name="Kang H."/>
            <person name="Chen S."/>
            <person name="He X."/>
            <person name="Wang R."/>
            <person name="Wang Y."/>
            <person name="Chen J."/>
            <person name="Wang L."/>
            <person name="Yu S."/>
            <person name="Wang B."/>
            <person name="Wei J."/>
            <person name="Song S."/>
            <person name="Lu X."/>
            <person name="Gao Z."/>
            <person name="Gu W."/>
            <person name="Deng X."/>
            <person name="Ma D."/>
            <person name="Wang S."/>
            <person name="Liang W."/>
            <person name="Fang L."/>
            <person name="Cai C."/>
            <person name="Zhu X."/>
            <person name="Zhou B."/>
            <person name="Zhang Y."/>
            <person name="Chen Z."/>
            <person name="Xu S."/>
            <person name="Zhu R."/>
            <person name="Wang S."/>
            <person name="Zhang T."/>
            <person name="Zhao G."/>
        </authorList>
    </citation>
    <scope>NUCLEOTIDE SEQUENCE [LARGE SCALE GENOMIC DNA]</scope>
    <source>
        <strain evidence="2">cv. Xinhai21</strain>
        <tissue evidence="1">Leaf</tissue>
    </source>
</reference>
<evidence type="ECO:0000313" key="1">
    <source>
        <dbReference type="EMBL" id="PPS10172.1"/>
    </source>
</evidence>
<name>A0A2P5Y3I6_GOSBA</name>
<dbReference type="AlphaFoldDB" id="A0A2P5Y3I6"/>
<protein>
    <submittedName>
        <fullName evidence="1">Uncharacterized protein</fullName>
    </submittedName>
</protein>
<accession>A0A2P5Y3I6</accession>
<dbReference type="EMBL" id="KZ663762">
    <property type="protein sequence ID" value="PPS10172.1"/>
    <property type="molecule type" value="Genomic_DNA"/>
</dbReference>
<evidence type="ECO:0000313" key="2">
    <source>
        <dbReference type="Proteomes" id="UP000239757"/>
    </source>
</evidence>
<sequence>MNWTRGWWWLSRWVLVLWGDIIRNVLVGLLLGRLGETILGRGGSSAPLDHPHTKHARDALWRHLPNRCSGLLLKVGPELFGRALLGALVETGRDTRPRATPVYSEGCAQLLSHDHVASSCLALFASPMPCRLRVTHLHRTEWKNIEYRKRDFLIRCGSDNVGIYGI</sequence>
<gene>
    <name evidence="1" type="ORF">GOBAR_AA10472</name>
</gene>